<proteinExistence type="predicted"/>
<accession>A0A0C3MGH8</accession>
<evidence type="ECO:0000313" key="1">
    <source>
        <dbReference type="EMBL" id="KIO32807.1"/>
    </source>
</evidence>
<evidence type="ECO:0000313" key="2">
    <source>
        <dbReference type="Proteomes" id="UP000054248"/>
    </source>
</evidence>
<name>A0A0C3MGH8_9AGAM</name>
<organism evidence="1 2">
    <name type="scientific">Tulasnella calospora MUT 4182</name>
    <dbReference type="NCBI Taxonomy" id="1051891"/>
    <lineage>
        <taxon>Eukaryota</taxon>
        <taxon>Fungi</taxon>
        <taxon>Dikarya</taxon>
        <taxon>Basidiomycota</taxon>
        <taxon>Agaricomycotina</taxon>
        <taxon>Agaricomycetes</taxon>
        <taxon>Cantharellales</taxon>
        <taxon>Tulasnellaceae</taxon>
        <taxon>Tulasnella</taxon>
    </lineage>
</organism>
<dbReference type="EMBL" id="KN822952">
    <property type="protein sequence ID" value="KIO32807.1"/>
    <property type="molecule type" value="Genomic_DNA"/>
</dbReference>
<reference evidence="1 2" key="1">
    <citation type="submission" date="2014-04" db="EMBL/GenBank/DDBJ databases">
        <authorList>
            <consortium name="DOE Joint Genome Institute"/>
            <person name="Kuo A."/>
            <person name="Girlanda M."/>
            <person name="Perotto S."/>
            <person name="Kohler A."/>
            <person name="Nagy L.G."/>
            <person name="Floudas D."/>
            <person name="Copeland A."/>
            <person name="Barry K.W."/>
            <person name="Cichocki N."/>
            <person name="Veneault-Fourrey C."/>
            <person name="LaButti K."/>
            <person name="Lindquist E.A."/>
            <person name="Lipzen A."/>
            <person name="Lundell T."/>
            <person name="Morin E."/>
            <person name="Murat C."/>
            <person name="Sun H."/>
            <person name="Tunlid A."/>
            <person name="Henrissat B."/>
            <person name="Grigoriev I.V."/>
            <person name="Hibbett D.S."/>
            <person name="Martin F."/>
            <person name="Nordberg H.P."/>
            <person name="Cantor M.N."/>
            <person name="Hua S.X."/>
        </authorList>
    </citation>
    <scope>NUCLEOTIDE SEQUENCE [LARGE SCALE GENOMIC DNA]</scope>
    <source>
        <strain evidence="1 2">MUT 4182</strain>
    </source>
</reference>
<dbReference type="HOGENOM" id="CLU_2322058_0_0_1"/>
<protein>
    <submittedName>
        <fullName evidence="1">Uncharacterized protein</fullName>
    </submittedName>
</protein>
<dbReference type="OrthoDB" id="2863512at2759"/>
<dbReference type="Proteomes" id="UP000054248">
    <property type="component" value="Unassembled WGS sequence"/>
</dbReference>
<dbReference type="AlphaFoldDB" id="A0A0C3MGH8"/>
<keyword evidence="2" id="KW-1185">Reference proteome</keyword>
<gene>
    <name evidence="1" type="ORF">M407DRAFT_18272</name>
</gene>
<reference evidence="2" key="2">
    <citation type="submission" date="2015-01" db="EMBL/GenBank/DDBJ databases">
        <title>Evolutionary Origins and Diversification of the Mycorrhizal Mutualists.</title>
        <authorList>
            <consortium name="DOE Joint Genome Institute"/>
            <consortium name="Mycorrhizal Genomics Consortium"/>
            <person name="Kohler A."/>
            <person name="Kuo A."/>
            <person name="Nagy L.G."/>
            <person name="Floudas D."/>
            <person name="Copeland A."/>
            <person name="Barry K.W."/>
            <person name="Cichocki N."/>
            <person name="Veneault-Fourrey C."/>
            <person name="LaButti K."/>
            <person name="Lindquist E.A."/>
            <person name="Lipzen A."/>
            <person name="Lundell T."/>
            <person name="Morin E."/>
            <person name="Murat C."/>
            <person name="Riley R."/>
            <person name="Ohm R."/>
            <person name="Sun H."/>
            <person name="Tunlid A."/>
            <person name="Henrissat B."/>
            <person name="Grigoriev I.V."/>
            <person name="Hibbett D.S."/>
            <person name="Martin F."/>
        </authorList>
    </citation>
    <scope>NUCLEOTIDE SEQUENCE [LARGE SCALE GENOMIC DNA]</scope>
    <source>
        <strain evidence="2">MUT 4182</strain>
    </source>
</reference>
<sequence length="99" mass="11354">MRAKFSDQNVSRFAGDYLHWEGQEQDIYFPDSGVTVQTHIDGNAQSRGFGDYAGYAYRPADGKTFNCYKDNSRTLFDWDPPVPDGTVHSILCWSIYWCV</sequence>